<organism evidence="2 3">
    <name type="scientific">Natrialba aegyptia DSM 13077</name>
    <dbReference type="NCBI Taxonomy" id="1227491"/>
    <lineage>
        <taxon>Archaea</taxon>
        <taxon>Methanobacteriati</taxon>
        <taxon>Methanobacteriota</taxon>
        <taxon>Stenosarchaea group</taxon>
        <taxon>Halobacteria</taxon>
        <taxon>Halobacteriales</taxon>
        <taxon>Natrialbaceae</taxon>
        <taxon>Natrialba</taxon>
    </lineage>
</organism>
<feature type="compositionally biased region" description="Acidic residues" evidence="1">
    <location>
        <begin position="144"/>
        <end position="155"/>
    </location>
</feature>
<proteinExistence type="predicted"/>
<reference evidence="2 3" key="1">
    <citation type="journal article" date="2014" name="PLoS Genet.">
        <title>Phylogenetically driven sequencing of extremely halophilic archaea reveals strategies for static and dynamic osmo-response.</title>
        <authorList>
            <person name="Becker E.A."/>
            <person name="Seitzer P.M."/>
            <person name="Tritt A."/>
            <person name="Larsen D."/>
            <person name="Krusor M."/>
            <person name="Yao A.I."/>
            <person name="Wu D."/>
            <person name="Madern D."/>
            <person name="Eisen J.A."/>
            <person name="Darling A.E."/>
            <person name="Facciotti M.T."/>
        </authorList>
    </citation>
    <scope>NUCLEOTIDE SEQUENCE [LARGE SCALE GENOMIC DNA]</scope>
    <source>
        <strain evidence="2 3">DSM 13077</strain>
    </source>
</reference>
<feature type="compositionally biased region" description="Acidic residues" evidence="1">
    <location>
        <begin position="257"/>
        <end position="271"/>
    </location>
</feature>
<dbReference type="OrthoDB" id="229248at2157"/>
<sequence>MCPTFTADDAGKTVESANGALLGVVVSVEPETVYVDPDPGVTDSIKATLNWGDQTEEPVALTDDAVTEITDETIRLDAAFPEESLRSDEQQEDGRAAAERRSDRRDTDYTPGEPVSGTSTESETGVDGTEEGPGSTARDHSEPMLDDEFYDDLEDEPRIDPDEQLDETESSADTAADEMDAIEEEAGHGLEVDPSELTGRDPDAELDPDEDVGQRTDAEVEPEMELDERSDAELAPGNIDERRRDDAAVDPERIDSEVGDGSDVDEEADLEERERVEDADLSAERAGDDADTDTDAADGDSESR</sequence>
<feature type="compositionally biased region" description="Acidic residues" evidence="1">
    <location>
        <begin position="162"/>
        <end position="184"/>
    </location>
</feature>
<dbReference type="AlphaFoldDB" id="M0B7T2"/>
<dbReference type="RefSeq" id="WP_006665105.1">
    <property type="nucleotide sequence ID" value="NZ_AOIP01000016.1"/>
</dbReference>
<accession>M0B7T2</accession>
<gene>
    <name evidence="2" type="ORF">C480_08107</name>
</gene>
<keyword evidence="3" id="KW-1185">Reference proteome</keyword>
<dbReference type="Proteomes" id="UP000011591">
    <property type="component" value="Unassembled WGS sequence"/>
</dbReference>
<dbReference type="EMBL" id="AOIP01000016">
    <property type="protein sequence ID" value="ELZ06971.1"/>
    <property type="molecule type" value="Genomic_DNA"/>
</dbReference>
<dbReference type="PATRIC" id="fig|1227491.4.peg.1673"/>
<comment type="caution">
    <text evidence="2">The sequence shown here is derived from an EMBL/GenBank/DDBJ whole genome shotgun (WGS) entry which is preliminary data.</text>
</comment>
<feature type="compositionally biased region" description="Basic and acidic residues" evidence="1">
    <location>
        <begin position="83"/>
        <end position="108"/>
    </location>
</feature>
<feature type="compositionally biased region" description="Acidic residues" evidence="1">
    <location>
        <begin position="289"/>
        <end position="304"/>
    </location>
</feature>
<evidence type="ECO:0000313" key="2">
    <source>
        <dbReference type="EMBL" id="ELZ06971.1"/>
    </source>
</evidence>
<feature type="compositionally biased region" description="Basic and acidic residues" evidence="1">
    <location>
        <begin position="272"/>
        <end position="288"/>
    </location>
</feature>
<name>M0B7T2_9EURY</name>
<evidence type="ECO:0000256" key="1">
    <source>
        <dbReference type="SAM" id="MobiDB-lite"/>
    </source>
</evidence>
<protein>
    <submittedName>
        <fullName evidence="2">Uncharacterized protein</fullName>
    </submittedName>
</protein>
<feature type="region of interest" description="Disordered" evidence="1">
    <location>
        <begin position="74"/>
        <end position="304"/>
    </location>
</feature>
<feature type="compositionally biased region" description="Basic and acidic residues" evidence="1">
    <location>
        <begin position="239"/>
        <end position="256"/>
    </location>
</feature>
<evidence type="ECO:0000313" key="3">
    <source>
        <dbReference type="Proteomes" id="UP000011591"/>
    </source>
</evidence>